<evidence type="ECO:0000313" key="2">
    <source>
        <dbReference type="Proteomes" id="UP000299102"/>
    </source>
</evidence>
<dbReference type="InterPro" id="IPR012337">
    <property type="entry name" value="RNaseH-like_sf"/>
</dbReference>
<gene>
    <name evidence="1" type="ORF">EVAR_73087_1</name>
</gene>
<accession>A0A4C1SBF7</accession>
<name>A0A4C1SBF7_EUMVA</name>
<protein>
    <recommendedName>
        <fullName evidence="3">RNase H type-1 domain-containing protein</fullName>
    </recommendedName>
</protein>
<dbReference type="SUPFAM" id="SSF53098">
    <property type="entry name" value="Ribonuclease H-like"/>
    <property type="match status" value="1"/>
</dbReference>
<sequence>VIPNHGITIYGWTSKANINKLNASINTWFRTASCLLRTTSIPKLTSEANFKDFVVLWEERSVNLASRSITLGDDGLHHSFWKNAEIAAIKTAFQHSANMDFRGKIILLWVPSHMEIIGNEHADVGAREALELLEVAEVPCFARALSGPFRYRQNNEQLR</sequence>
<proteinExistence type="predicted"/>
<evidence type="ECO:0000313" key="1">
    <source>
        <dbReference type="EMBL" id="GBO98716.1"/>
    </source>
</evidence>
<dbReference type="EMBL" id="BGZK01006425">
    <property type="protein sequence ID" value="GBO98716.1"/>
    <property type="molecule type" value="Genomic_DNA"/>
</dbReference>
<dbReference type="Proteomes" id="UP000299102">
    <property type="component" value="Unassembled WGS sequence"/>
</dbReference>
<dbReference type="OrthoDB" id="8054392at2759"/>
<organism evidence="1 2">
    <name type="scientific">Eumeta variegata</name>
    <name type="common">Bagworm moth</name>
    <name type="synonym">Eumeta japonica</name>
    <dbReference type="NCBI Taxonomy" id="151549"/>
    <lineage>
        <taxon>Eukaryota</taxon>
        <taxon>Metazoa</taxon>
        <taxon>Ecdysozoa</taxon>
        <taxon>Arthropoda</taxon>
        <taxon>Hexapoda</taxon>
        <taxon>Insecta</taxon>
        <taxon>Pterygota</taxon>
        <taxon>Neoptera</taxon>
        <taxon>Endopterygota</taxon>
        <taxon>Lepidoptera</taxon>
        <taxon>Glossata</taxon>
        <taxon>Ditrysia</taxon>
        <taxon>Tineoidea</taxon>
        <taxon>Psychidae</taxon>
        <taxon>Oiketicinae</taxon>
        <taxon>Eumeta</taxon>
    </lineage>
</organism>
<keyword evidence="2" id="KW-1185">Reference proteome</keyword>
<dbReference type="AlphaFoldDB" id="A0A4C1SBF7"/>
<comment type="caution">
    <text evidence="1">The sequence shown here is derived from an EMBL/GenBank/DDBJ whole genome shotgun (WGS) entry which is preliminary data.</text>
</comment>
<feature type="non-terminal residue" evidence="1">
    <location>
        <position position="1"/>
    </location>
</feature>
<evidence type="ECO:0008006" key="3">
    <source>
        <dbReference type="Google" id="ProtNLM"/>
    </source>
</evidence>
<reference evidence="1 2" key="1">
    <citation type="journal article" date="2019" name="Commun. Biol.">
        <title>The bagworm genome reveals a unique fibroin gene that provides high tensile strength.</title>
        <authorList>
            <person name="Kono N."/>
            <person name="Nakamura H."/>
            <person name="Ohtoshi R."/>
            <person name="Tomita M."/>
            <person name="Numata K."/>
            <person name="Arakawa K."/>
        </authorList>
    </citation>
    <scope>NUCLEOTIDE SEQUENCE [LARGE SCALE GENOMIC DNA]</scope>
</reference>